<feature type="region of interest" description="Disordered" evidence="2">
    <location>
        <begin position="48"/>
        <end position="131"/>
    </location>
</feature>
<dbReference type="GO" id="GO:0050839">
    <property type="term" value="F:cell adhesion molecule binding"/>
    <property type="evidence" value="ECO:0007669"/>
    <property type="project" value="TreeGrafter"/>
</dbReference>
<accession>A0AB34HIG8</accession>
<dbReference type="GO" id="GO:0032880">
    <property type="term" value="P:regulation of protein localization"/>
    <property type="evidence" value="ECO:0007669"/>
    <property type="project" value="TreeGrafter"/>
</dbReference>
<feature type="compositionally biased region" description="Low complexity" evidence="2">
    <location>
        <begin position="384"/>
        <end position="396"/>
    </location>
</feature>
<proteinExistence type="predicted"/>
<feature type="compositionally biased region" description="Polar residues" evidence="2">
    <location>
        <begin position="73"/>
        <end position="84"/>
    </location>
</feature>
<dbReference type="Proteomes" id="UP001159641">
    <property type="component" value="Unassembled WGS sequence"/>
</dbReference>
<feature type="region of interest" description="Disordered" evidence="2">
    <location>
        <begin position="566"/>
        <end position="665"/>
    </location>
</feature>
<evidence type="ECO:0000313" key="3">
    <source>
        <dbReference type="EMBL" id="KAJ8791521.1"/>
    </source>
</evidence>
<organism evidence="3 4">
    <name type="scientific">Eschrichtius robustus</name>
    <name type="common">California gray whale</name>
    <name type="synonym">Eschrichtius gibbosus</name>
    <dbReference type="NCBI Taxonomy" id="9764"/>
    <lineage>
        <taxon>Eukaryota</taxon>
        <taxon>Metazoa</taxon>
        <taxon>Chordata</taxon>
        <taxon>Craniata</taxon>
        <taxon>Vertebrata</taxon>
        <taxon>Euteleostomi</taxon>
        <taxon>Mammalia</taxon>
        <taxon>Eutheria</taxon>
        <taxon>Laurasiatheria</taxon>
        <taxon>Artiodactyla</taxon>
        <taxon>Whippomorpha</taxon>
        <taxon>Cetacea</taxon>
        <taxon>Mysticeti</taxon>
        <taxon>Eschrichtiidae</taxon>
        <taxon>Eschrichtius</taxon>
    </lineage>
</organism>
<feature type="compositionally biased region" description="Low complexity" evidence="2">
    <location>
        <begin position="251"/>
        <end position="260"/>
    </location>
</feature>
<feature type="compositionally biased region" description="Basic and acidic residues" evidence="2">
    <location>
        <begin position="411"/>
        <end position="427"/>
    </location>
</feature>
<evidence type="ECO:0000256" key="2">
    <source>
        <dbReference type="SAM" id="MobiDB-lite"/>
    </source>
</evidence>
<gene>
    <name evidence="3" type="ORF">J1605_020617</name>
</gene>
<protein>
    <recommendedName>
        <fullName evidence="5">Afadin</fullName>
    </recommendedName>
</protein>
<feature type="compositionally biased region" description="Gly residues" evidence="2">
    <location>
        <begin position="572"/>
        <end position="583"/>
    </location>
</feature>
<keyword evidence="1" id="KW-0175">Coiled coil</keyword>
<dbReference type="GO" id="GO:0005912">
    <property type="term" value="C:adherens junction"/>
    <property type="evidence" value="ECO:0007669"/>
    <property type="project" value="TreeGrafter"/>
</dbReference>
<dbReference type="EMBL" id="JAIQCJ010001207">
    <property type="protein sequence ID" value="KAJ8791521.1"/>
    <property type="molecule type" value="Genomic_DNA"/>
</dbReference>
<feature type="compositionally biased region" description="Basic and acidic residues" evidence="2">
    <location>
        <begin position="54"/>
        <end position="69"/>
    </location>
</feature>
<evidence type="ECO:0000313" key="4">
    <source>
        <dbReference type="Proteomes" id="UP001159641"/>
    </source>
</evidence>
<feature type="compositionally biased region" description="Basic and acidic residues" evidence="2">
    <location>
        <begin position="328"/>
        <end position="362"/>
    </location>
</feature>
<feature type="compositionally biased region" description="Basic and acidic residues" evidence="2">
    <location>
        <begin position="191"/>
        <end position="203"/>
    </location>
</feature>
<keyword evidence="4" id="KW-1185">Reference proteome</keyword>
<evidence type="ECO:0000256" key="1">
    <source>
        <dbReference type="SAM" id="Coils"/>
    </source>
</evidence>
<feature type="compositionally biased region" description="Basic and acidic residues" evidence="2">
    <location>
        <begin position="215"/>
        <end position="243"/>
    </location>
</feature>
<sequence>MSEQEVASCLALARAAELMTRTSSVVTLEVAKQGAIYHGLATLLNQPSPMMQRISDRRGSGKPRPKSEGFELYNNSAQNGSPESPQMPWAEYSEPKKLPGDDRLMKNRADHRSSPNVAKEPPSPGGKGAYASGTAAKITSVSTGNLCAEELTPPPRPEAYPIPTQTYTREYFTFPASKSQDRTAPPQDQWPRYEEKPHVHTDSSHSSTAAQRVTRSQEELREDVGCHLERQRVGAAMERRSDGGDAWLNQGSSLGSSTSSQEHLGPPSKAGTPASTLTKSGPGRWKTPAASTPVRTEPPPGHYGAGDGDGVPLDSPLAPPPSGAQAAAERKKREEQQRWYEKEKARLEEERERRRREQERRLGQLRAQAPPPGPPPPGPPSPAASPAAAPAPARAPDTVIRELQPQQQPRTIERRDLQYITVSREELASGDSLSPDPWKRDAREKLEKQQQLHIVDLLSREIQELQGKAERSAEESDRLRKLMLEWQFQKRLQESKQKDEDDEEEDDDDVDTVLLMQRLEAERRARQTAMPAISVLDLVPGPCHTCAGQAAWGLSFEMHLLRPQENPVSVSRGGGGGGWGGGERGGDRLSRTRPPPPRQVAEAPRPRSSGPLPVEKRPGSPGPQDASRAHPLPPALRPRLLTLLTSEGRPVLPPADRRGAQASLL</sequence>
<feature type="region of interest" description="Disordered" evidence="2">
    <location>
        <begin position="171"/>
        <end position="445"/>
    </location>
</feature>
<feature type="compositionally biased region" description="Polar residues" evidence="2">
    <location>
        <begin position="204"/>
        <end position="214"/>
    </location>
</feature>
<comment type="caution">
    <text evidence="3">The sequence shown here is derived from an EMBL/GenBank/DDBJ whole genome shotgun (WGS) entry which is preliminary data.</text>
</comment>
<name>A0AB34HIG8_ESCRO</name>
<feature type="compositionally biased region" description="Pro residues" evidence="2">
    <location>
        <begin position="369"/>
        <end position="383"/>
    </location>
</feature>
<evidence type="ECO:0008006" key="5">
    <source>
        <dbReference type="Google" id="ProtNLM"/>
    </source>
</evidence>
<reference evidence="3 4" key="1">
    <citation type="submission" date="2022-11" db="EMBL/GenBank/DDBJ databases">
        <title>Whole genome sequence of Eschrichtius robustus ER-17-0199.</title>
        <authorList>
            <person name="Bruniche-Olsen A."/>
            <person name="Black A.N."/>
            <person name="Fields C.J."/>
            <person name="Walden K."/>
            <person name="Dewoody J.A."/>
        </authorList>
    </citation>
    <scope>NUCLEOTIDE SEQUENCE [LARGE SCALE GENOMIC DNA]</scope>
    <source>
        <strain evidence="3">ER-17-0199</strain>
        <tissue evidence="3">Blubber</tissue>
    </source>
</reference>
<feature type="coiled-coil region" evidence="1">
    <location>
        <begin position="455"/>
        <end position="482"/>
    </location>
</feature>
<dbReference type="InterPro" id="IPR028842">
    <property type="entry name" value="Afadin"/>
</dbReference>
<feature type="compositionally biased region" description="Basic and acidic residues" evidence="2">
    <location>
        <begin position="93"/>
        <end position="113"/>
    </location>
</feature>
<dbReference type="AlphaFoldDB" id="A0AB34HIG8"/>
<dbReference type="PANTHER" id="PTHR10398:SF2">
    <property type="entry name" value="AFADIN"/>
    <property type="match status" value="1"/>
</dbReference>
<dbReference type="PANTHER" id="PTHR10398">
    <property type="entry name" value="AFADIN"/>
    <property type="match status" value="1"/>
</dbReference>